<dbReference type="InterPro" id="IPR036259">
    <property type="entry name" value="MFS_trans_sf"/>
</dbReference>
<reference evidence="8 9" key="1">
    <citation type="submission" date="2021-10" db="EMBL/GenBank/DDBJ databases">
        <title>Lutispora strain m25 sp. nov., a thermophilic, non-spore-forming bacterium isolated from a lab-scale methanogenic bioreactor digesting anaerobic sludge.</title>
        <authorList>
            <person name="El Houari A."/>
            <person name="Mcdonald J."/>
        </authorList>
    </citation>
    <scope>NUCLEOTIDE SEQUENCE [LARGE SCALE GENOMIC DNA]</scope>
    <source>
        <strain evidence="9">m25</strain>
    </source>
</reference>
<evidence type="ECO:0000256" key="4">
    <source>
        <dbReference type="ARBA" id="ARBA00022989"/>
    </source>
</evidence>
<keyword evidence="9" id="KW-1185">Reference proteome</keyword>
<proteinExistence type="predicted"/>
<dbReference type="InterPro" id="IPR020846">
    <property type="entry name" value="MFS_dom"/>
</dbReference>
<keyword evidence="5 6" id="KW-0472">Membrane</keyword>
<feature type="transmembrane region" description="Helical" evidence="6">
    <location>
        <begin position="55"/>
        <end position="76"/>
    </location>
</feature>
<protein>
    <submittedName>
        <fullName evidence="8">MFS transporter</fullName>
    </submittedName>
</protein>
<dbReference type="InterPro" id="IPR011701">
    <property type="entry name" value="MFS"/>
</dbReference>
<dbReference type="PROSITE" id="PS50850">
    <property type="entry name" value="MFS"/>
    <property type="match status" value="1"/>
</dbReference>
<dbReference type="RefSeq" id="WP_255227953.1">
    <property type="nucleotide sequence ID" value="NZ_JAJEKE010000011.1"/>
</dbReference>
<evidence type="ECO:0000256" key="2">
    <source>
        <dbReference type="ARBA" id="ARBA00022448"/>
    </source>
</evidence>
<feature type="transmembrane region" description="Helical" evidence="6">
    <location>
        <begin position="20"/>
        <end position="43"/>
    </location>
</feature>
<evidence type="ECO:0000256" key="3">
    <source>
        <dbReference type="ARBA" id="ARBA00022692"/>
    </source>
</evidence>
<feature type="transmembrane region" description="Helical" evidence="6">
    <location>
        <begin position="293"/>
        <end position="314"/>
    </location>
</feature>
<keyword evidence="4 6" id="KW-1133">Transmembrane helix</keyword>
<keyword evidence="2" id="KW-0813">Transport</keyword>
<evidence type="ECO:0000259" key="7">
    <source>
        <dbReference type="PROSITE" id="PS50850"/>
    </source>
</evidence>
<dbReference type="Pfam" id="PF07690">
    <property type="entry name" value="MFS_1"/>
    <property type="match status" value="1"/>
</dbReference>
<dbReference type="InterPro" id="IPR050327">
    <property type="entry name" value="Proton-linked_MCT"/>
</dbReference>
<evidence type="ECO:0000313" key="8">
    <source>
        <dbReference type="EMBL" id="MCQ1530432.1"/>
    </source>
</evidence>
<feature type="transmembrane region" description="Helical" evidence="6">
    <location>
        <begin position="258"/>
        <end position="281"/>
    </location>
</feature>
<gene>
    <name evidence="8" type="ORF">LJD61_12835</name>
</gene>
<evidence type="ECO:0000313" key="9">
    <source>
        <dbReference type="Proteomes" id="UP001651880"/>
    </source>
</evidence>
<dbReference type="EMBL" id="JAJEKE010000011">
    <property type="protein sequence ID" value="MCQ1530432.1"/>
    <property type="molecule type" value="Genomic_DNA"/>
</dbReference>
<name>A0ABT1NGP8_9FIRM</name>
<feature type="domain" description="Major facilitator superfamily (MFS) profile" evidence="7">
    <location>
        <begin position="15"/>
        <end position="408"/>
    </location>
</feature>
<organism evidence="8 9">
    <name type="scientific">Lutispora saccharofermentans</name>
    <dbReference type="NCBI Taxonomy" id="3024236"/>
    <lineage>
        <taxon>Bacteria</taxon>
        <taxon>Bacillati</taxon>
        <taxon>Bacillota</taxon>
        <taxon>Clostridia</taxon>
        <taxon>Lutisporales</taxon>
        <taxon>Lutisporaceae</taxon>
        <taxon>Lutispora</taxon>
    </lineage>
</organism>
<feature type="transmembrane region" description="Helical" evidence="6">
    <location>
        <begin position="382"/>
        <end position="404"/>
    </location>
</feature>
<dbReference type="Gene3D" id="1.20.1250.20">
    <property type="entry name" value="MFS general substrate transporter like domains"/>
    <property type="match status" value="2"/>
</dbReference>
<feature type="transmembrane region" description="Helical" evidence="6">
    <location>
        <begin position="223"/>
        <end position="246"/>
    </location>
</feature>
<sequence>MDKNKKSTPQVINGKRWLYVINGFILLLFLGLIYAWSIFVAPLEAEFGWSRSETSMAFTICMCLFCIGGFASGIISKSKSPRFIIWMCAIFVLAGFLATARISSLIGLYICYGGFVGFGVGLAYNAVISTVTKWFPDKTGLVSGVLLMGFGFGGMALGTASTALIEILGWRNTFTGIGIVFAALIVISSFLIKPPSDEVILPKAEKGQNDTVQSRDFTTKEMLWTTSFWMIFTWAVVLTSAGLAMIGHASPCAIDMGVSTATAAVFTGLISVFNGSGRVVIGIIFDKIGRKKAMMIVSASFIVSGFVLMAALAFRSIPLLVAGYIFTGFSYGGIMPCNSTVISSFYGHKNYAMNFSMINMNIIIASPLGPFLAGVLQTTSGSYFTTFVAMAIFGAVAFVLNLFISHYD</sequence>
<accession>A0ABT1NGP8</accession>
<feature type="transmembrane region" description="Helical" evidence="6">
    <location>
        <begin position="174"/>
        <end position="192"/>
    </location>
</feature>
<dbReference type="SUPFAM" id="SSF103473">
    <property type="entry name" value="MFS general substrate transporter"/>
    <property type="match status" value="1"/>
</dbReference>
<keyword evidence="3 6" id="KW-0812">Transmembrane</keyword>
<feature type="transmembrane region" description="Helical" evidence="6">
    <location>
        <begin position="106"/>
        <end position="128"/>
    </location>
</feature>
<feature type="transmembrane region" description="Helical" evidence="6">
    <location>
        <begin position="320"/>
        <end position="346"/>
    </location>
</feature>
<feature type="transmembrane region" description="Helical" evidence="6">
    <location>
        <begin position="83"/>
        <end position="100"/>
    </location>
</feature>
<evidence type="ECO:0000256" key="5">
    <source>
        <dbReference type="ARBA" id="ARBA00023136"/>
    </source>
</evidence>
<comment type="subcellular location">
    <subcellularLocation>
        <location evidence="1">Cell membrane</location>
        <topology evidence="1">Multi-pass membrane protein</topology>
    </subcellularLocation>
</comment>
<feature type="transmembrane region" description="Helical" evidence="6">
    <location>
        <begin position="358"/>
        <end position="376"/>
    </location>
</feature>
<dbReference type="PANTHER" id="PTHR11360">
    <property type="entry name" value="MONOCARBOXYLATE TRANSPORTER"/>
    <property type="match status" value="1"/>
</dbReference>
<dbReference type="Proteomes" id="UP001651880">
    <property type="component" value="Unassembled WGS sequence"/>
</dbReference>
<evidence type="ECO:0000256" key="6">
    <source>
        <dbReference type="SAM" id="Phobius"/>
    </source>
</evidence>
<evidence type="ECO:0000256" key="1">
    <source>
        <dbReference type="ARBA" id="ARBA00004651"/>
    </source>
</evidence>
<feature type="transmembrane region" description="Helical" evidence="6">
    <location>
        <begin position="140"/>
        <end position="168"/>
    </location>
</feature>
<comment type="caution">
    <text evidence="8">The sequence shown here is derived from an EMBL/GenBank/DDBJ whole genome shotgun (WGS) entry which is preliminary data.</text>
</comment>